<gene>
    <name evidence="1" type="ORF">M422DRAFT_254948</name>
</gene>
<dbReference type="AlphaFoldDB" id="A0A0C9VTT9"/>
<name>A0A0C9VTT9_SPHS4</name>
<reference evidence="1 2" key="1">
    <citation type="submission" date="2014-06" db="EMBL/GenBank/DDBJ databases">
        <title>Evolutionary Origins and Diversification of the Mycorrhizal Mutualists.</title>
        <authorList>
            <consortium name="DOE Joint Genome Institute"/>
            <consortium name="Mycorrhizal Genomics Consortium"/>
            <person name="Kohler A."/>
            <person name="Kuo A."/>
            <person name="Nagy L.G."/>
            <person name="Floudas D."/>
            <person name="Copeland A."/>
            <person name="Barry K.W."/>
            <person name="Cichocki N."/>
            <person name="Veneault-Fourrey C."/>
            <person name="LaButti K."/>
            <person name="Lindquist E.A."/>
            <person name="Lipzen A."/>
            <person name="Lundell T."/>
            <person name="Morin E."/>
            <person name="Murat C."/>
            <person name="Riley R."/>
            <person name="Ohm R."/>
            <person name="Sun H."/>
            <person name="Tunlid A."/>
            <person name="Henrissat B."/>
            <person name="Grigoriev I.V."/>
            <person name="Hibbett D.S."/>
            <person name="Martin F."/>
        </authorList>
    </citation>
    <scope>NUCLEOTIDE SEQUENCE [LARGE SCALE GENOMIC DNA]</scope>
    <source>
        <strain evidence="1 2">SS14</strain>
    </source>
</reference>
<protein>
    <submittedName>
        <fullName evidence="1">Uncharacterized protein</fullName>
    </submittedName>
</protein>
<dbReference type="Proteomes" id="UP000054279">
    <property type="component" value="Unassembled WGS sequence"/>
</dbReference>
<dbReference type="EMBL" id="KN837133">
    <property type="protein sequence ID" value="KIJ41935.1"/>
    <property type="molecule type" value="Genomic_DNA"/>
</dbReference>
<proteinExistence type="predicted"/>
<evidence type="ECO:0000313" key="2">
    <source>
        <dbReference type="Proteomes" id="UP000054279"/>
    </source>
</evidence>
<organism evidence="1 2">
    <name type="scientific">Sphaerobolus stellatus (strain SS14)</name>
    <dbReference type="NCBI Taxonomy" id="990650"/>
    <lineage>
        <taxon>Eukaryota</taxon>
        <taxon>Fungi</taxon>
        <taxon>Dikarya</taxon>
        <taxon>Basidiomycota</taxon>
        <taxon>Agaricomycotina</taxon>
        <taxon>Agaricomycetes</taxon>
        <taxon>Phallomycetidae</taxon>
        <taxon>Geastrales</taxon>
        <taxon>Sphaerobolaceae</taxon>
        <taxon>Sphaerobolus</taxon>
    </lineage>
</organism>
<keyword evidence="2" id="KW-1185">Reference proteome</keyword>
<dbReference type="HOGENOM" id="CLU_1563877_0_0_1"/>
<sequence>MEYESGFLPSCMDQLYWVVFREIASIYFGFRLTWLPGNGLADFLDAEFDHDSTVTIVHLAHPRLVVWSRLALVLLIELNISMFSFSEWISRLEGLPSSYSGNPRTNEQSSVKEDVTVKLLREVPALRLLSCFKRSCSRGEMSSDAFDPIFSRQERNQVAKLKGGGRKSVQK</sequence>
<accession>A0A0C9VTT9</accession>
<evidence type="ECO:0000313" key="1">
    <source>
        <dbReference type="EMBL" id="KIJ41935.1"/>
    </source>
</evidence>